<dbReference type="PANTHER" id="PTHR23110">
    <property type="entry name" value="BTB DOMAIN TRANSCRIPTION FACTOR"/>
    <property type="match status" value="1"/>
</dbReference>
<dbReference type="EMBL" id="CAJPEV010001163">
    <property type="protein sequence ID" value="CAG0891113.1"/>
    <property type="molecule type" value="Genomic_DNA"/>
</dbReference>
<sequence>MGVRGKRDLVAMDEQLFLRWNDFQQNFAVMFQKMQESEDFVDVTLACDGSSIGAHKMVLAAWSPYLKKLLKSNPCTHPIVVLNHVYFSDLVLLIRFMYQGEVTLSEEQLASFLRTAQNLEIRGLTQFTHGNKSEDRSKTATSSQTSSKRESDQRSSVSSKRFKSQDLSVKTYPLESPDEDDATELITPKIEITEDISENGGSFENHHDEPMSEKCLSDEVTTRIPIHTFPSVRKDRKLKLRHVAIGTIDTSDATAEASCAQPRSERKTLPKNIEHLEHVVESQFPSEDDVKVCNFPCPFCDKEYTNWGFRRRHIKALHTVSSHLPCKWCYAILPTHEEWEKHVIADHNVQPCDAQSALMILDEANMVLQNPHPTKLDVIINKLQKSSSSTDGEKSGRDEKSSRKEDS</sequence>
<dbReference type="SUPFAM" id="SSF54695">
    <property type="entry name" value="POZ domain"/>
    <property type="match status" value="1"/>
</dbReference>
<dbReference type="PROSITE" id="PS50097">
    <property type="entry name" value="BTB"/>
    <property type="match status" value="1"/>
</dbReference>
<dbReference type="SMART" id="SM00355">
    <property type="entry name" value="ZnF_C2H2"/>
    <property type="match status" value="2"/>
</dbReference>
<dbReference type="GO" id="GO:0048513">
    <property type="term" value="P:animal organ development"/>
    <property type="evidence" value="ECO:0007669"/>
    <property type="project" value="UniProtKB-ARBA"/>
</dbReference>
<dbReference type="GO" id="GO:0048468">
    <property type="term" value="P:cell development"/>
    <property type="evidence" value="ECO:0007669"/>
    <property type="project" value="UniProtKB-ARBA"/>
</dbReference>
<dbReference type="InterPro" id="IPR013087">
    <property type="entry name" value="Znf_C2H2_type"/>
</dbReference>
<dbReference type="OrthoDB" id="624345at2759"/>
<evidence type="ECO:0000313" key="5">
    <source>
        <dbReference type="Proteomes" id="UP000677054"/>
    </source>
</evidence>
<feature type="compositionally biased region" description="Basic and acidic residues" evidence="2">
    <location>
        <begin position="391"/>
        <end position="407"/>
    </location>
</feature>
<name>A0A7R9A521_9CRUS</name>
<evidence type="ECO:0000313" key="4">
    <source>
        <dbReference type="EMBL" id="CAD7246546.1"/>
    </source>
</evidence>
<gene>
    <name evidence="4" type="ORF">DSTB1V02_LOCUS6394</name>
</gene>
<dbReference type="CDD" id="cd18315">
    <property type="entry name" value="BTB_POZ_BAB-like"/>
    <property type="match status" value="1"/>
</dbReference>
<dbReference type="EMBL" id="LR900680">
    <property type="protein sequence ID" value="CAD7246546.1"/>
    <property type="molecule type" value="Genomic_DNA"/>
</dbReference>
<evidence type="ECO:0000256" key="2">
    <source>
        <dbReference type="SAM" id="MobiDB-lite"/>
    </source>
</evidence>
<dbReference type="PANTHER" id="PTHR23110:SF98">
    <property type="entry name" value="PRE-LOLA-G, ISOFORM C-RELATED"/>
    <property type="match status" value="1"/>
</dbReference>
<dbReference type="InterPro" id="IPR011333">
    <property type="entry name" value="SKP1/BTB/POZ_sf"/>
</dbReference>
<keyword evidence="1" id="KW-0539">Nucleus</keyword>
<feature type="region of interest" description="Disordered" evidence="2">
    <location>
        <begin position="383"/>
        <end position="407"/>
    </location>
</feature>
<dbReference type="AlphaFoldDB" id="A0A7R9A521"/>
<organism evidence="4">
    <name type="scientific">Darwinula stevensoni</name>
    <dbReference type="NCBI Taxonomy" id="69355"/>
    <lineage>
        <taxon>Eukaryota</taxon>
        <taxon>Metazoa</taxon>
        <taxon>Ecdysozoa</taxon>
        <taxon>Arthropoda</taxon>
        <taxon>Crustacea</taxon>
        <taxon>Oligostraca</taxon>
        <taxon>Ostracoda</taxon>
        <taxon>Podocopa</taxon>
        <taxon>Podocopida</taxon>
        <taxon>Darwinulocopina</taxon>
        <taxon>Darwinuloidea</taxon>
        <taxon>Darwinulidae</taxon>
        <taxon>Darwinula</taxon>
    </lineage>
</organism>
<dbReference type="GO" id="GO:0005634">
    <property type="term" value="C:nucleus"/>
    <property type="evidence" value="ECO:0007669"/>
    <property type="project" value="TreeGrafter"/>
</dbReference>
<evidence type="ECO:0000259" key="3">
    <source>
        <dbReference type="PROSITE" id="PS50097"/>
    </source>
</evidence>
<feature type="region of interest" description="Disordered" evidence="2">
    <location>
        <begin position="125"/>
        <end position="185"/>
    </location>
</feature>
<dbReference type="SMART" id="SM00225">
    <property type="entry name" value="BTB"/>
    <property type="match status" value="1"/>
</dbReference>
<proteinExistence type="predicted"/>
<dbReference type="GO" id="GO:0006357">
    <property type="term" value="P:regulation of transcription by RNA polymerase II"/>
    <property type="evidence" value="ECO:0007669"/>
    <property type="project" value="TreeGrafter"/>
</dbReference>
<dbReference type="Gene3D" id="3.30.710.10">
    <property type="entry name" value="Potassium Channel Kv1.1, Chain A"/>
    <property type="match status" value="1"/>
</dbReference>
<evidence type="ECO:0000256" key="1">
    <source>
        <dbReference type="ARBA" id="ARBA00023242"/>
    </source>
</evidence>
<dbReference type="Pfam" id="PF00651">
    <property type="entry name" value="BTB"/>
    <property type="match status" value="1"/>
</dbReference>
<accession>A0A7R9A521</accession>
<dbReference type="GO" id="GO:0003006">
    <property type="term" value="P:developmental process involved in reproduction"/>
    <property type="evidence" value="ECO:0007669"/>
    <property type="project" value="UniProtKB-ARBA"/>
</dbReference>
<feature type="domain" description="BTB" evidence="3">
    <location>
        <begin position="41"/>
        <end position="106"/>
    </location>
</feature>
<reference evidence="4" key="1">
    <citation type="submission" date="2020-11" db="EMBL/GenBank/DDBJ databases">
        <authorList>
            <person name="Tran Van P."/>
        </authorList>
    </citation>
    <scope>NUCLEOTIDE SEQUENCE</scope>
</reference>
<dbReference type="InterPro" id="IPR000210">
    <property type="entry name" value="BTB/POZ_dom"/>
</dbReference>
<dbReference type="InterPro" id="IPR051095">
    <property type="entry name" value="Dros_DevTransReg"/>
</dbReference>
<dbReference type="Proteomes" id="UP000677054">
    <property type="component" value="Unassembled WGS sequence"/>
</dbReference>
<protein>
    <recommendedName>
        <fullName evidence="3">BTB domain-containing protein</fullName>
    </recommendedName>
</protein>
<keyword evidence="5" id="KW-1185">Reference proteome</keyword>
<dbReference type="PROSITE" id="PS00028">
    <property type="entry name" value="ZINC_FINGER_C2H2_1"/>
    <property type="match status" value="1"/>
</dbReference>